<evidence type="ECO:0000313" key="5">
    <source>
        <dbReference type="Proteomes" id="UP000480178"/>
    </source>
</evidence>
<dbReference type="SUPFAM" id="SSF51338">
    <property type="entry name" value="Composite domain of metallo-dependent hydrolases"/>
    <property type="match status" value="1"/>
</dbReference>
<dbReference type="InterPro" id="IPR006680">
    <property type="entry name" value="Amidohydro-rel"/>
</dbReference>
<gene>
    <name evidence="4" type="ORF">GXP67_08905</name>
</gene>
<dbReference type="Pfam" id="PF01979">
    <property type="entry name" value="Amidohydro_1"/>
    <property type="match status" value="1"/>
</dbReference>
<dbReference type="InterPro" id="IPR032466">
    <property type="entry name" value="Metal_Hydrolase"/>
</dbReference>
<evidence type="ECO:0000313" key="4">
    <source>
        <dbReference type="EMBL" id="QHT71941.1"/>
    </source>
</evidence>
<dbReference type="NCBIfam" id="NF006689">
    <property type="entry name" value="PRK09237.1"/>
    <property type="match status" value="1"/>
</dbReference>
<dbReference type="InterPro" id="IPR011059">
    <property type="entry name" value="Metal-dep_hydrolase_composite"/>
</dbReference>
<keyword evidence="4" id="KW-0378">Hydrolase</keyword>
<dbReference type="Gene3D" id="3.20.20.140">
    <property type="entry name" value="Metal-dependent hydrolases"/>
    <property type="match status" value="1"/>
</dbReference>
<evidence type="ECO:0000256" key="1">
    <source>
        <dbReference type="PIRSR" id="PIRSR039004-1"/>
    </source>
</evidence>
<dbReference type="Proteomes" id="UP000480178">
    <property type="component" value="Chromosome"/>
</dbReference>
<feature type="binding site" description="via carbamate group" evidence="1">
    <location>
        <position position="183"/>
    </location>
    <ligand>
        <name>Zn(2+)</name>
        <dbReference type="ChEBI" id="CHEBI:29105"/>
        <label>1</label>
    </ligand>
</feature>
<name>A0A6C0GUN5_9BACT</name>
<feature type="domain" description="Amidohydrolase-related" evidence="3">
    <location>
        <begin position="288"/>
        <end position="399"/>
    </location>
</feature>
<dbReference type="GO" id="GO:0019213">
    <property type="term" value="F:deacetylase activity"/>
    <property type="evidence" value="ECO:0007669"/>
    <property type="project" value="InterPro"/>
</dbReference>
<organism evidence="4 5">
    <name type="scientific">Rhodocytophaga rosea</name>
    <dbReference type="NCBI Taxonomy" id="2704465"/>
    <lineage>
        <taxon>Bacteria</taxon>
        <taxon>Pseudomonadati</taxon>
        <taxon>Bacteroidota</taxon>
        <taxon>Cytophagia</taxon>
        <taxon>Cytophagales</taxon>
        <taxon>Rhodocytophagaceae</taxon>
        <taxon>Rhodocytophaga</taxon>
    </lineage>
</organism>
<keyword evidence="1" id="KW-0862">Zinc</keyword>
<dbReference type="Gene3D" id="2.30.40.10">
    <property type="entry name" value="Urease, subunit C, domain 1"/>
    <property type="match status" value="1"/>
</dbReference>
<reference evidence="4 5" key="1">
    <citation type="submission" date="2020-01" db="EMBL/GenBank/DDBJ databases">
        <authorList>
            <person name="Kim M.K."/>
        </authorList>
    </citation>
    <scope>NUCLEOTIDE SEQUENCE [LARGE SCALE GENOMIC DNA]</scope>
    <source>
        <strain evidence="4 5">172606-1</strain>
    </source>
</reference>
<protein>
    <submittedName>
        <fullName evidence="4">Amidohydrolase/deacetylase family metallohydrolase</fullName>
    </submittedName>
</protein>
<sequence length="427" mass="46701">MGTACFFYTFFSWPAQAQTYTLVIKDGHVIDPKNNINGLMDVAISDGKIVQVAKNIDARQAVQVVNAKGMYVTPGLIDIHGHVFFGTESNHYLSNGLSAVSPDGFTFRVGVTTIVDCGGAGWKNFATFKNNIIDHSQTRVLSFLNVVGEGMIGGVYEQDTDDMNAKMAAMVAKQNKEYVVGFKVAHFEGPEWTPVDRAVEAGKLADMPVIIDFGSSNPPLSIEELFMKRLRPGDIYTHAFAQFESNAREPIVDEASKKVKPFVWEAQKRGIIFDVGYGGTSFNFSQAIPAVKSGFYPNTISTDLHTGSMNGSMKDMLTIMSKFLVMGMDEASVIKASTWNPAQVIKREELGHLSVGTVADVTILNIREGTFGFFDKTGYKIEGKKKFECEMTIRSGKVVYDLNGIADPVVVKTAPQKAASTQKSSSR</sequence>
<feature type="binding site" evidence="1">
    <location>
        <position position="80"/>
    </location>
    <ligand>
        <name>Zn(2+)</name>
        <dbReference type="ChEBI" id="CHEBI:29105"/>
        <label>1</label>
    </ligand>
</feature>
<feature type="binding site" evidence="1">
    <location>
        <position position="82"/>
    </location>
    <ligand>
        <name>Zn(2+)</name>
        <dbReference type="ChEBI" id="CHEBI:29105"/>
        <label>1</label>
    </ligand>
</feature>
<evidence type="ECO:0000256" key="2">
    <source>
        <dbReference type="PIRSR" id="PIRSR039004-2"/>
    </source>
</evidence>
<dbReference type="GO" id="GO:0046872">
    <property type="term" value="F:metal ion binding"/>
    <property type="evidence" value="ECO:0007669"/>
    <property type="project" value="UniProtKB-KW"/>
</dbReference>
<keyword evidence="1" id="KW-0479">Metal-binding</keyword>
<dbReference type="InterPro" id="IPR020043">
    <property type="entry name" value="Deacetylase_Atu3266-like"/>
</dbReference>
<dbReference type="AlphaFoldDB" id="A0A6C0GUN5"/>
<dbReference type="PIRSF" id="PIRSF039004">
    <property type="entry name" value="ADE_EF_0837"/>
    <property type="match status" value="1"/>
</dbReference>
<proteinExistence type="predicted"/>
<feature type="binding site" evidence="1">
    <location>
        <position position="303"/>
    </location>
    <ligand>
        <name>Zn(2+)</name>
        <dbReference type="ChEBI" id="CHEBI:29105"/>
        <label>1</label>
    </ligand>
</feature>
<dbReference type="KEGG" id="rhoz:GXP67_08905"/>
<dbReference type="PANTHER" id="PTHR42717:SF1">
    <property type="entry name" value="IMIDAZOLONEPROPIONASE AND RELATED AMIDOHYDROLASES"/>
    <property type="match status" value="1"/>
</dbReference>
<feature type="modified residue" description="N6-carboxylysine" evidence="2">
    <location>
        <position position="183"/>
    </location>
</feature>
<feature type="binding site" evidence="1">
    <location>
        <position position="238"/>
    </location>
    <ligand>
        <name>Zn(2+)</name>
        <dbReference type="ChEBI" id="CHEBI:29105"/>
        <label>2</label>
    </ligand>
</feature>
<dbReference type="SUPFAM" id="SSF51556">
    <property type="entry name" value="Metallo-dependent hydrolases"/>
    <property type="match status" value="1"/>
</dbReference>
<dbReference type="EMBL" id="CP048222">
    <property type="protein sequence ID" value="QHT71941.1"/>
    <property type="molecule type" value="Genomic_DNA"/>
</dbReference>
<dbReference type="PANTHER" id="PTHR42717">
    <property type="entry name" value="DIHYDROOROTASE-RELATED"/>
    <property type="match status" value="1"/>
</dbReference>
<accession>A0A6C0GUN5</accession>
<feature type="binding site" description="via carbamate group" evidence="1">
    <location>
        <position position="183"/>
    </location>
    <ligand>
        <name>Zn(2+)</name>
        <dbReference type="ChEBI" id="CHEBI:29105"/>
        <label>2</label>
    </ligand>
</feature>
<keyword evidence="5" id="KW-1185">Reference proteome</keyword>
<dbReference type="GO" id="GO:0016810">
    <property type="term" value="F:hydrolase activity, acting on carbon-nitrogen (but not peptide) bonds"/>
    <property type="evidence" value="ECO:0007669"/>
    <property type="project" value="InterPro"/>
</dbReference>
<evidence type="ECO:0000259" key="3">
    <source>
        <dbReference type="Pfam" id="PF01979"/>
    </source>
</evidence>